<feature type="compositionally biased region" description="Basic residues" evidence="1">
    <location>
        <begin position="1028"/>
        <end position="1038"/>
    </location>
</feature>
<dbReference type="PANTHER" id="PTHR22928:SF3">
    <property type="entry name" value="TELOMERE-ASSOCIATED PROTEIN RIF1"/>
    <property type="match status" value="1"/>
</dbReference>
<feature type="region of interest" description="Disordered" evidence="1">
    <location>
        <begin position="1577"/>
        <end position="1649"/>
    </location>
</feature>
<feature type="compositionally biased region" description="Low complexity" evidence="1">
    <location>
        <begin position="1211"/>
        <end position="1232"/>
    </location>
</feature>
<dbReference type="GO" id="GO:0005634">
    <property type="term" value="C:nucleus"/>
    <property type="evidence" value="ECO:0007669"/>
    <property type="project" value="TreeGrafter"/>
</dbReference>
<evidence type="ECO:0000313" key="2">
    <source>
        <dbReference type="EMBL" id="VDK46170.1"/>
    </source>
</evidence>
<gene>
    <name evidence="2" type="ORF">ASIM_LOCUS11940</name>
</gene>
<dbReference type="WBParaSite" id="ASIM_0001247401-mRNA-1">
    <property type="protein sequence ID" value="ASIM_0001247401-mRNA-1"/>
    <property type="gene ID" value="ASIM_0001247401"/>
</dbReference>
<feature type="compositionally biased region" description="Polar residues" evidence="1">
    <location>
        <begin position="1005"/>
        <end position="1027"/>
    </location>
</feature>
<proteinExistence type="predicted"/>
<dbReference type="Proteomes" id="UP000267096">
    <property type="component" value="Unassembled WGS sequence"/>
</dbReference>
<evidence type="ECO:0000313" key="3">
    <source>
        <dbReference type="Proteomes" id="UP000267096"/>
    </source>
</evidence>
<dbReference type="OrthoDB" id="5399929at2759"/>
<feature type="compositionally biased region" description="Polar residues" evidence="1">
    <location>
        <begin position="1614"/>
        <end position="1649"/>
    </location>
</feature>
<feature type="compositionally biased region" description="Basic and acidic residues" evidence="1">
    <location>
        <begin position="915"/>
        <end position="926"/>
    </location>
</feature>
<evidence type="ECO:0000313" key="4">
    <source>
        <dbReference type="WBParaSite" id="ASIM_0001247401-mRNA-1"/>
    </source>
</evidence>
<dbReference type="GO" id="GO:0000723">
    <property type="term" value="P:telomere maintenance"/>
    <property type="evidence" value="ECO:0007669"/>
    <property type="project" value="TreeGrafter"/>
</dbReference>
<feature type="compositionally biased region" description="Low complexity" evidence="1">
    <location>
        <begin position="1394"/>
        <end position="1404"/>
    </location>
</feature>
<feature type="compositionally biased region" description="Basic and acidic residues" evidence="1">
    <location>
        <begin position="1577"/>
        <end position="1600"/>
    </location>
</feature>
<organism evidence="4">
    <name type="scientific">Anisakis simplex</name>
    <name type="common">Herring worm</name>
    <dbReference type="NCBI Taxonomy" id="6269"/>
    <lineage>
        <taxon>Eukaryota</taxon>
        <taxon>Metazoa</taxon>
        <taxon>Ecdysozoa</taxon>
        <taxon>Nematoda</taxon>
        <taxon>Chromadorea</taxon>
        <taxon>Rhabditida</taxon>
        <taxon>Spirurina</taxon>
        <taxon>Ascaridomorpha</taxon>
        <taxon>Ascaridoidea</taxon>
        <taxon>Anisakidae</taxon>
        <taxon>Anisakis</taxon>
        <taxon>Anisakis simplex complex</taxon>
    </lineage>
</organism>
<feature type="region of interest" description="Disordered" evidence="1">
    <location>
        <begin position="1005"/>
        <end position="1058"/>
    </location>
</feature>
<reference evidence="4" key="1">
    <citation type="submission" date="2016-04" db="UniProtKB">
        <authorList>
            <consortium name="WormBaseParasite"/>
        </authorList>
    </citation>
    <scope>IDENTIFICATION</scope>
</reference>
<feature type="region of interest" description="Disordered" evidence="1">
    <location>
        <begin position="829"/>
        <end position="991"/>
    </location>
</feature>
<feature type="region of interest" description="Disordered" evidence="1">
    <location>
        <begin position="1128"/>
        <end position="1164"/>
    </location>
</feature>
<feature type="region of interest" description="Disordered" evidence="1">
    <location>
        <begin position="1090"/>
        <end position="1110"/>
    </location>
</feature>
<protein>
    <submittedName>
        <fullName evidence="4">Rif1_N domain-containing protein</fullName>
    </submittedName>
</protein>
<sequence length="1755" mass="193964">MAQNFIETFLKSTDEQRISMYPQLFPSLKGCGFGSVGNIVELSIEDCTLEEKLAVEALNFLNVLLSDSEVNNDMRLRKAVLDGAQKALNSETTRAIFVAGKQPEWKVDSILKVWSVLFQAFLKAVAPRGHVETVMGKNIKEHRVVLNLFCPPLRAAIVSTDQYVAQVALSVWRSLTETLLDSVAHSTKTVCNEANLIVILEFLLKPLKYLPDSYTTMKFEIWLHLAIALSQCSSYSFTRTTFELVLMGLMRMSIGGSLKTVESESVKDSLICEAVSSDSVMVVEKCISRCAQGWMERRMNRHDCLVEKGILLIASLLDVEIPDNPFESLSSAQMHFIPSLLISACIRVYSFCLAKNSEALARVHLQLESVWAALTGAIVLKHSDTSERTSHLRHVISSYIAWISECQLPNESIIRSYSLLCNRAHFLNLSPGFTVSDVFVALFRKVSFNVNSTLLRQISELTISKLMACKSVIRLDLFRCIIFGCLPQNPAEKHNCNAIPVLWDALAKALITHISETEELNEGTSRNVDYSTVDRILLCPVDAHCCSGHFLRNNSSAQFQSTWQTLYSSVQTIRAREINSNCFSYALKTFHKLIEISAQIQQFPDENRRRESCAMVSHILLAVVEKFPFSALGVSIFEAGTGDPIEVLCKAISAFGDSLLNVIDSKGFDGLNASELDDHCASIDHLLVALNCAFSALAPTLYHVTIVTNLAPFLAHLIQISTDCRFEAIFKRSGVKVHRLLKISFKSIKEHYSGPYCSEMLSKFEPLFISALGCANYSIRSCVVTFWRETFANTSQLHGSSQMREALMSVKSRQRLTLPIVSHDNNTFTCNNQDSTVSHPFNQAPHSNNNSTNNLSQSQENVPIATPLTPIRHDENAERKTPVRSSSRKKRCLDAVNDESQFEVIEPHTPTRKMRLTERQKEKLSEKSSSLSSLNSQQNPQSQSQSTQPISGNSDRAEKKVDEEGKDGFVTSEIMEETPPRELAQSPNKTAQRLCRNADIRNYLSPSGAVQKSPQKSKGDTSASSNAPKRRSSTRLRVRGLSQQKKKETDDDDDERQELVDSIEIFSQSDPPPSQEQHQTCSSAEPDLNLLITDTDDDGSDDGFVDKTDESGMGVVRVSPTERTVFGTLEAESPEPDQNDVITTPPPNIPNNQPVTEAPHSQQSVTVVRRVHFDVSQIDGEPETEATRSSSRRRFRRRPAASLFHTAQEKASSQQAPSNVSSPSPSRGLSLPTNGTVCTTKAAIFPALMDCSDPIPPQMFFKLGGPCGFQVRNAFKALGISTIGDLARLNEGETHLLSVRKPQSGTIRSALQDYFASSSSSQTTAVDDWKITDGISETVVGKEVDDSDERKPFQLSAETLKMVEPIILCGESSEAVGDSNLGDHQSPTDETESSSESTENASAEILSSQEDLQQQTAQEESQRRLEILSELVMLNAGHDCSVPSKAVQSIEEDDDDLQLINIEELEGAISKEQLANERPIENDSTENAQLRTQSPPASDTPKQSGEHQEQQSKSLLLTALRNRNEDDTEIQVSLDDSSNFLASNEGISQVGDSNVEVGSGENVLSRAITRDDELVQREDLEKKSDSLKNETEKCVEKETKTQQSEEISAEILLSDQQNRPSVSSANANLNETPKNQPIQTSNDIGDSANSAIQENTDQTVATGLGEGGENVSQLATTSGQQVPVSKQQDVWNEAWQAFEQISALIQRPSDPLTSTKPSSEQLFAINKKLSLAQTLLLAKKAELDRLLFDGYYPQK</sequence>
<feature type="region of interest" description="Disordered" evidence="1">
    <location>
        <begin position="1373"/>
        <end position="1421"/>
    </location>
</feature>
<dbReference type="PANTHER" id="PTHR22928">
    <property type="entry name" value="TELOMERE-ASSOCIATED PROTEIN RIF1"/>
    <property type="match status" value="1"/>
</dbReference>
<feature type="compositionally biased region" description="Polar residues" evidence="1">
    <location>
        <begin position="1485"/>
        <end position="1503"/>
    </location>
</feature>
<feature type="compositionally biased region" description="Low complexity" evidence="1">
    <location>
        <begin position="927"/>
        <end position="949"/>
    </location>
</feature>
<name>A0A158PNN3_ANISI</name>
<feature type="compositionally biased region" description="Basic and acidic residues" evidence="1">
    <location>
        <begin position="955"/>
        <end position="967"/>
    </location>
</feature>
<accession>A0A158PNN3</accession>
<feature type="region of interest" description="Disordered" evidence="1">
    <location>
        <begin position="1470"/>
        <end position="1512"/>
    </location>
</feature>
<feature type="compositionally biased region" description="Basic and acidic residues" evidence="1">
    <location>
        <begin position="871"/>
        <end position="881"/>
    </location>
</feature>
<evidence type="ECO:0000256" key="1">
    <source>
        <dbReference type="SAM" id="MobiDB-lite"/>
    </source>
</evidence>
<reference evidence="2 3" key="2">
    <citation type="submission" date="2018-11" db="EMBL/GenBank/DDBJ databases">
        <authorList>
            <consortium name="Pathogen Informatics"/>
        </authorList>
    </citation>
    <scope>NUCLEOTIDE SEQUENCE [LARGE SCALE GENOMIC DNA]</scope>
</reference>
<keyword evidence="3" id="KW-1185">Reference proteome</keyword>
<dbReference type="GO" id="GO:0140445">
    <property type="term" value="C:chromosome, telomeric repeat region"/>
    <property type="evidence" value="ECO:0007669"/>
    <property type="project" value="TreeGrafter"/>
</dbReference>
<feature type="compositionally biased region" description="Low complexity" evidence="1">
    <location>
        <begin position="842"/>
        <end position="861"/>
    </location>
</feature>
<feature type="compositionally biased region" description="Basic residues" evidence="1">
    <location>
        <begin position="1190"/>
        <end position="1199"/>
    </location>
</feature>
<dbReference type="EMBL" id="UYRR01031119">
    <property type="protein sequence ID" value="VDK46170.1"/>
    <property type="molecule type" value="Genomic_DNA"/>
</dbReference>
<feature type="compositionally biased region" description="Polar residues" evidence="1">
    <location>
        <begin position="1405"/>
        <end position="1419"/>
    </location>
</feature>
<feature type="compositionally biased region" description="Polar residues" evidence="1">
    <location>
        <begin position="829"/>
        <end position="841"/>
    </location>
</feature>
<feature type="compositionally biased region" description="Acidic residues" evidence="1">
    <location>
        <begin position="1094"/>
        <end position="1103"/>
    </location>
</feature>
<feature type="region of interest" description="Disordered" evidence="1">
    <location>
        <begin position="1176"/>
        <end position="1233"/>
    </location>
</feature>